<feature type="compositionally biased region" description="Basic and acidic residues" evidence="1">
    <location>
        <begin position="1"/>
        <end position="11"/>
    </location>
</feature>
<feature type="region of interest" description="Disordered" evidence="1">
    <location>
        <begin position="1"/>
        <end position="441"/>
    </location>
</feature>
<name>H6C232_EXODN</name>
<accession>H6C232</accession>
<dbReference type="EMBL" id="JH226134">
    <property type="protein sequence ID" value="EHY57858.1"/>
    <property type="molecule type" value="Genomic_DNA"/>
</dbReference>
<feature type="compositionally biased region" description="Low complexity" evidence="1">
    <location>
        <begin position="17"/>
        <end position="32"/>
    </location>
</feature>
<protein>
    <submittedName>
        <fullName evidence="2">Uncharacterized protein</fullName>
    </submittedName>
</protein>
<dbReference type="AlphaFoldDB" id="H6C232"/>
<organism evidence="2 3">
    <name type="scientific">Exophiala dermatitidis (strain ATCC 34100 / CBS 525.76 / NIH/UT8656)</name>
    <name type="common">Black yeast</name>
    <name type="synonym">Wangiella dermatitidis</name>
    <dbReference type="NCBI Taxonomy" id="858893"/>
    <lineage>
        <taxon>Eukaryota</taxon>
        <taxon>Fungi</taxon>
        <taxon>Dikarya</taxon>
        <taxon>Ascomycota</taxon>
        <taxon>Pezizomycotina</taxon>
        <taxon>Eurotiomycetes</taxon>
        <taxon>Chaetothyriomycetidae</taxon>
        <taxon>Chaetothyriales</taxon>
        <taxon>Herpotrichiellaceae</taxon>
        <taxon>Exophiala</taxon>
    </lineage>
</organism>
<feature type="compositionally biased region" description="Polar residues" evidence="1">
    <location>
        <begin position="356"/>
        <end position="379"/>
    </location>
</feature>
<dbReference type="GeneID" id="20310520"/>
<feature type="compositionally biased region" description="Polar residues" evidence="1">
    <location>
        <begin position="327"/>
        <end position="339"/>
    </location>
</feature>
<dbReference type="Proteomes" id="UP000007304">
    <property type="component" value="Unassembled WGS sequence"/>
</dbReference>
<dbReference type="HOGENOM" id="CLU_578742_0_0_1"/>
<feature type="compositionally biased region" description="Polar residues" evidence="1">
    <location>
        <begin position="123"/>
        <end position="132"/>
    </location>
</feature>
<reference evidence="2" key="1">
    <citation type="submission" date="2011-07" db="EMBL/GenBank/DDBJ databases">
        <title>The Genome Sequence of Exophiala (Wangiella) dermatitidis NIH/UT8656.</title>
        <authorList>
            <consortium name="The Broad Institute Genome Sequencing Platform"/>
            <person name="Cuomo C."/>
            <person name="Wang Z."/>
            <person name="Hunicke-Smith S."/>
            <person name="Szanislo P.J."/>
            <person name="Earl A."/>
            <person name="Young S.K."/>
            <person name="Zeng Q."/>
            <person name="Gargeya S."/>
            <person name="Fitzgerald M."/>
            <person name="Haas B."/>
            <person name="Abouelleil A."/>
            <person name="Alvarado L."/>
            <person name="Arachchi H.M."/>
            <person name="Berlin A."/>
            <person name="Brown A."/>
            <person name="Chapman S.B."/>
            <person name="Chen Z."/>
            <person name="Dunbar C."/>
            <person name="Freedman E."/>
            <person name="Gearin G."/>
            <person name="Gellesch M."/>
            <person name="Goldberg J."/>
            <person name="Griggs A."/>
            <person name="Gujja S."/>
            <person name="Heiman D."/>
            <person name="Howarth C."/>
            <person name="Larson L."/>
            <person name="Lui A."/>
            <person name="MacDonald P.J.P."/>
            <person name="Montmayeur A."/>
            <person name="Murphy C."/>
            <person name="Neiman D."/>
            <person name="Pearson M."/>
            <person name="Priest M."/>
            <person name="Roberts A."/>
            <person name="Saif S."/>
            <person name="Shea T."/>
            <person name="Shenoy N."/>
            <person name="Sisk P."/>
            <person name="Stolte C."/>
            <person name="Sykes S."/>
            <person name="Wortman J."/>
            <person name="Nusbaum C."/>
            <person name="Birren B."/>
        </authorList>
    </citation>
    <scope>NUCLEOTIDE SEQUENCE</scope>
    <source>
        <strain evidence="2">NIH/UT8656</strain>
    </source>
</reference>
<evidence type="ECO:0000256" key="1">
    <source>
        <dbReference type="SAM" id="MobiDB-lite"/>
    </source>
</evidence>
<feature type="compositionally biased region" description="Acidic residues" evidence="1">
    <location>
        <begin position="192"/>
        <end position="202"/>
    </location>
</feature>
<feature type="compositionally biased region" description="Polar residues" evidence="1">
    <location>
        <begin position="258"/>
        <end position="280"/>
    </location>
</feature>
<feature type="compositionally biased region" description="Low complexity" evidence="1">
    <location>
        <begin position="312"/>
        <end position="326"/>
    </location>
</feature>
<evidence type="ECO:0000313" key="3">
    <source>
        <dbReference type="Proteomes" id="UP000007304"/>
    </source>
</evidence>
<keyword evidence="3" id="KW-1185">Reference proteome</keyword>
<proteinExistence type="predicted"/>
<evidence type="ECO:0000313" key="2">
    <source>
        <dbReference type="EMBL" id="EHY57858.1"/>
    </source>
</evidence>
<sequence>MVTTRSQEKKSQKTPKSLPSSSQNGSSESAAAIVSTPTRQEPESSPRFFTPATSKKPRLSNVTVLIEKAGATDTAKQHDVEEEPTRGHQSTATSSDQPETTTPTASAKGLDETVMHSVDEETPSSSAQNPSVEINLKLPERLKPTEKYFTPMTTNKRKRFNSEGLDDSTQESLVVEEQTPTQPGGQVREVPDTDDDDDDDAPETISSKVAARQALKGRTPPSRGSARKRQKTTTQPTTGVTPSESATEPASQKEQDGLSHSPSAQLENESAVTRNSTTSVIDPDVKPSADTTGDTPFPSNNDQENQADADLVSTNSTAAAVASTTNDAETTVASVQLDASASVGAERGTPDDGRQDNLSTSQANPSVDQDSQPETTSFISAAPIREDANSKEVRRFTTAGLDSRDQAQRYELSLARTGTSAKPSRSHRQVPRMPMPETKAKMSSLQEYRKTLMNRHQRTSNFGQRRVKFVGV</sequence>
<dbReference type="InParanoid" id="H6C232"/>
<feature type="compositionally biased region" description="Low complexity" evidence="1">
    <location>
        <begin position="232"/>
        <end position="242"/>
    </location>
</feature>
<feature type="compositionally biased region" description="Basic and acidic residues" evidence="1">
    <location>
        <begin position="109"/>
        <end position="119"/>
    </location>
</feature>
<feature type="compositionally biased region" description="Basic and acidic residues" evidence="1">
    <location>
        <begin position="384"/>
        <end position="395"/>
    </location>
</feature>
<dbReference type="VEuPathDB" id="FungiDB:HMPREF1120_05881"/>
<dbReference type="RefSeq" id="XP_009158319.1">
    <property type="nucleotide sequence ID" value="XM_009160071.1"/>
</dbReference>
<gene>
    <name evidence="2" type="ORF">HMPREF1120_05881</name>
</gene>
<feature type="compositionally biased region" description="Polar residues" evidence="1">
    <location>
        <begin position="87"/>
        <end position="105"/>
    </location>
</feature>
<feature type="compositionally biased region" description="Polar residues" evidence="1">
    <location>
        <begin position="289"/>
        <end position="306"/>
    </location>
</feature>
<feature type="compositionally biased region" description="Basic and acidic residues" evidence="1">
    <location>
        <begin position="75"/>
        <end position="86"/>
    </location>
</feature>